<evidence type="ECO:0000256" key="8">
    <source>
        <dbReference type="PIRSR" id="PIRSR600821-50"/>
    </source>
</evidence>
<dbReference type="GO" id="GO:0005829">
    <property type="term" value="C:cytosol"/>
    <property type="evidence" value="ECO:0007669"/>
    <property type="project" value="TreeGrafter"/>
</dbReference>
<dbReference type="PROSITE" id="PS00395">
    <property type="entry name" value="ALANINE_RACEMASE"/>
    <property type="match status" value="1"/>
</dbReference>
<dbReference type="InterPro" id="IPR000821">
    <property type="entry name" value="Ala_racemase"/>
</dbReference>
<evidence type="ECO:0000313" key="12">
    <source>
        <dbReference type="Proteomes" id="UP000321933"/>
    </source>
</evidence>
<dbReference type="FunFam" id="2.40.37.10:FF:000002">
    <property type="entry name" value="Alanine racemase"/>
    <property type="match status" value="1"/>
</dbReference>
<organism evidence="11 12">
    <name type="scientific">Parahaliea aestuarii</name>
    <dbReference type="NCBI Taxonomy" id="1852021"/>
    <lineage>
        <taxon>Bacteria</taxon>
        <taxon>Pseudomonadati</taxon>
        <taxon>Pseudomonadota</taxon>
        <taxon>Gammaproteobacteria</taxon>
        <taxon>Cellvibrionales</taxon>
        <taxon>Halieaceae</taxon>
        <taxon>Parahaliea</taxon>
    </lineage>
</organism>
<dbReference type="SMART" id="SM01005">
    <property type="entry name" value="Ala_racemase_C"/>
    <property type="match status" value="1"/>
</dbReference>
<dbReference type="EMBL" id="VRYZ01000004">
    <property type="protein sequence ID" value="TXS91514.1"/>
    <property type="molecule type" value="Genomic_DNA"/>
</dbReference>
<dbReference type="InterPro" id="IPR009006">
    <property type="entry name" value="Ala_racemase/Decarboxylase_C"/>
</dbReference>
<gene>
    <name evidence="11" type="primary">alr</name>
    <name evidence="11" type="ORF">FVW59_10095</name>
</gene>
<evidence type="ECO:0000256" key="3">
    <source>
        <dbReference type="ARBA" id="ARBA00007880"/>
    </source>
</evidence>
<evidence type="ECO:0000256" key="5">
    <source>
        <dbReference type="ARBA" id="ARBA00022898"/>
    </source>
</evidence>
<evidence type="ECO:0000313" key="11">
    <source>
        <dbReference type="EMBL" id="TXS91514.1"/>
    </source>
</evidence>
<dbReference type="SUPFAM" id="SSF50621">
    <property type="entry name" value="Alanine racemase C-terminal domain-like"/>
    <property type="match status" value="1"/>
</dbReference>
<dbReference type="UniPathway" id="UPA00042">
    <property type="reaction ID" value="UER00497"/>
</dbReference>
<dbReference type="GO" id="GO:0030170">
    <property type="term" value="F:pyridoxal phosphate binding"/>
    <property type="evidence" value="ECO:0007669"/>
    <property type="project" value="UniProtKB-UniRule"/>
</dbReference>
<feature type="active site" description="Proton acceptor; specific for D-alanine" evidence="7">
    <location>
        <position position="35"/>
    </location>
</feature>
<evidence type="ECO:0000256" key="2">
    <source>
        <dbReference type="ARBA" id="ARBA00001933"/>
    </source>
</evidence>
<dbReference type="Gene3D" id="2.40.37.10">
    <property type="entry name" value="Lyase, Ornithine Decarboxylase, Chain A, domain 1"/>
    <property type="match status" value="1"/>
</dbReference>
<dbReference type="Pfam" id="PF01168">
    <property type="entry name" value="Ala_racemase_N"/>
    <property type="match status" value="1"/>
</dbReference>
<dbReference type="Gene3D" id="3.20.20.10">
    <property type="entry name" value="Alanine racemase"/>
    <property type="match status" value="1"/>
</dbReference>
<evidence type="ECO:0000256" key="7">
    <source>
        <dbReference type="HAMAP-Rule" id="MF_01201"/>
    </source>
</evidence>
<evidence type="ECO:0000259" key="10">
    <source>
        <dbReference type="SMART" id="SM01005"/>
    </source>
</evidence>
<feature type="domain" description="Alanine racemase C-terminal" evidence="10">
    <location>
        <begin position="236"/>
        <end position="360"/>
    </location>
</feature>
<comment type="pathway">
    <text evidence="7">Amino-acid biosynthesis; D-alanine biosynthesis; D-alanine from L-alanine: step 1/1.</text>
</comment>
<dbReference type="InterPro" id="IPR029066">
    <property type="entry name" value="PLP-binding_barrel"/>
</dbReference>
<evidence type="ECO:0000256" key="9">
    <source>
        <dbReference type="PIRSR" id="PIRSR600821-52"/>
    </source>
</evidence>
<dbReference type="OrthoDB" id="9813814at2"/>
<name>A0A5C8ZUS6_9GAMM</name>
<dbReference type="Pfam" id="PF00842">
    <property type="entry name" value="Ala_racemase_C"/>
    <property type="match status" value="1"/>
</dbReference>
<dbReference type="CDD" id="cd06827">
    <property type="entry name" value="PLPDE_III_AR_proteobact"/>
    <property type="match status" value="1"/>
</dbReference>
<dbReference type="InterPro" id="IPR001608">
    <property type="entry name" value="Ala_racemase_N"/>
</dbReference>
<accession>A0A5C8ZUS6</accession>
<evidence type="ECO:0000256" key="6">
    <source>
        <dbReference type="ARBA" id="ARBA00023235"/>
    </source>
</evidence>
<protein>
    <recommendedName>
        <fullName evidence="4 7">Alanine racemase</fullName>
        <ecNumber evidence="4 7">5.1.1.1</ecNumber>
    </recommendedName>
</protein>
<comment type="catalytic activity">
    <reaction evidence="1 7">
        <text>L-alanine = D-alanine</text>
        <dbReference type="Rhea" id="RHEA:20249"/>
        <dbReference type="ChEBI" id="CHEBI:57416"/>
        <dbReference type="ChEBI" id="CHEBI:57972"/>
        <dbReference type="EC" id="5.1.1.1"/>
    </reaction>
</comment>
<dbReference type="EC" id="5.1.1.1" evidence="4 7"/>
<evidence type="ECO:0000256" key="4">
    <source>
        <dbReference type="ARBA" id="ARBA00013089"/>
    </source>
</evidence>
<dbReference type="SUPFAM" id="SSF51419">
    <property type="entry name" value="PLP-binding barrel"/>
    <property type="match status" value="1"/>
</dbReference>
<dbReference type="PANTHER" id="PTHR30511:SF0">
    <property type="entry name" value="ALANINE RACEMASE, CATABOLIC-RELATED"/>
    <property type="match status" value="1"/>
</dbReference>
<reference evidence="11 12" key="1">
    <citation type="submission" date="2019-08" db="EMBL/GenBank/DDBJ databases">
        <title>Parahaliea maris sp. nov., isolated from the surface seawater.</title>
        <authorList>
            <person name="Liu Y."/>
        </authorList>
    </citation>
    <scope>NUCLEOTIDE SEQUENCE [LARGE SCALE GENOMIC DNA]</scope>
    <source>
        <strain evidence="11 12">S2-26</strain>
    </source>
</reference>
<dbReference type="InterPro" id="IPR020622">
    <property type="entry name" value="Ala_racemase_pyridoxalP-BS"/>
</dbReference>
<keyword evidence="6 7" id="KW-0413">Isomerase</keyword>
<feature type="binding site" evidence="7 9">
    <location>
        <position position="131"/>
    </location>
    <ligand>
        <name>substrate</name>
    </ligand>
</feature>
<proteinExistence type="inferred from homology"/>
<feature type="modified residue" description="N6-(pyridoxal phosphate)lysine" evidence="7 8">
    <location>
        <position position="35"/>
    </location>
</feature>
<comment type="similarity">
    <text evidence="3 7">Belongs to the alanine racemase family.</text>
</comment>
<dbReference type="RefSeq" id="WP_148064145.1">
    <property type="nucleotide sequence ID" value="NZ_VRYZ01000004.1"/>
</dbReference>
<feature type="active site" description="Proton acceptor; specific for L-alanine" evidence="7">
    <location>
        <position position="257"/>
    </location>
</feature>
<dbReference type="GO" id="GO:0030632">
    <property type="term" value="P:D-alanine biosynthetic process"/>
    <property type="evidence" value="ECO:0007669"/>
    <property type="project" value="UniProtKB-UniRule"/>
</dbReference>
<dbReference type="InterPro" id="IPR011079">
    <property type="entry name" value="Ala_racemase_C"/>
</dbReference>
<dbReference type="PANTHER" id="PTHR30511">
    <property type="entry name" value="ALANINE RACEMASE"/>
    <property type="match status" value="1"/>
</dbReference>
<sequence length="362" mass="38824">MSRPSQARLDLAALRHNVALAAELAPNAKVMAVVKANAYGHGAVTMARELEPRVDAMAVACLEEALELRESGIHAPILLLEGVFEPAELEVAARENLWVTVDNAVQLDWLERARLAKPLQCWLKIDTGMHRLGVEPARAQAYFERIAGCSNSVGKPVVSTHFSSADETERDTTQRQLALFEQVTAPLAALRSAANSPGLLAWPASHYDWVRPGYMLWGNSPFGSALQANAARLRPVMTLCSAVISVREVATGDSVGYGESWTASRPSRIATVTVGYGDGYPRTAGNGTPVLVNGRRAPLAGRVSMDMITVDVTDLEAVKVGDPVVLWGEGLPVADVAEPAGTIGYELLTRMPQRCPRVVVSA</sequence>
<dbReference type="FunFam" id="3.20.20.10:FF:000002">
    <property type="entry name" value="Alanine racemase"/>
    <property type="match status" value="1"/>
</dbReference>
<evidence type="ECO:0000256" key="1">
    <source>
        <dbReference type="ARBA" id="ARBA00000316"/>
    </source>
</evidence>
<comment type="function">
    <text evidence="7">Catalyzes the interconversion of L-alanine and D-alanine. May also act on other amino acids.</text>
</comment>
<dbReference type="PRINTS" id="PR00992">
    <property type="entry name" value="ALARACEMASE"/>
</dbReference>
<dbReference type="NCBIfam" id="TIGR00492">
    <property type="entry name" value="alr"/>
    <property type="match status" value="1"/>
</dbReference>
<dbReference type="HAMAP" id="MF_01201">
    <property type="entry name" value="Ala_racemase"/>
    <property type="match status" value="1"/>
</dbReference>
<feature type="binding site" evidence="7 9">
    <location>
        <position position="305"/>
    </location>
    <ligand>
        <name>substrate</name>
    </ligand>
</feature>
<comment type="cofactor">
    <cofactor evidence="2 7 8">
        <name>pyridoxal 5'-phosphate</name>
        <dbReference type="ChEBI" id="CHEBI:597326"/>
    </cofactor>
</comment>
<dbReference type="Proteomes" id="UP000321933">
    <property type="component" value="Unassembled WGS sequence"/>
</dbReference>
<keyword evidence="5 7" id="KW-0663">Pyridoxal phosphate</keyword>
<dbReference type="AlphaFoldDB" id="A0A5C8ZUS6"/>
<dbReference type="GO" id="GO:0008784">
    <property type="term" value="F:alanine racemase activity"/>
    <property type="evidence" value="ECO:0007669"/>
    <property type="project" value="UniProtKB-UniRule"/>
</dbReference>
<keyword evidence="12" id="KW-1185">Reference proteome</keyword>
<comment type="caution">
    <text evidence="11">The sequence shown here is derived from an EMBL/GenBank/DDBJ whole genome shotgun (WGS) entry which is preliminary data.</text>
</comment>